<feature type="non-terminal residue" evidence="12">
    <location>
        <position position="139"/>
    </location>
</feature>
<keyword evidence="5" id="KW-0732">Signal</keyword>
<protein>
    <recommendedName>
        <fullName evidence="9">C-C motif chemokine</fullName>
    </recommendedName>
</protein>
<dbReference type="GO" id="GO:0008009">
    <property type="term" value="F:chemokine activity"/>
    <property type="evidence" value="ECO:0007669"/>
    <property type="project" value="InterPro"/>
</dbReference>
<dbReference type="PROSITE" id="PS00472">
    <property type="entry name" value="SMALL_CYTOKINES_CC"/>
    <property type="match status" value="1"/>
</dbReference>
<dbReference type="GO" id="GO:0061844">
    <property type="term" value="P:antimicrobial humoral immune response mediated by antimicrobial peptide"/>
    <property type="evidence" value="ECO:0007669"/>
    <property type="project" value="TreeGrafter"/>
</dbReference>
<comment type="similarity">
    <text evidence="2 9">Belongs to the intercrine beta (chemokine CC) family.</text>
</comment>
<name>A0AAE0RAY4_9TELE</name>
<comment type="function">
    <text evidence="7">Monokine with inflammatory and chemokinetic properties. Binds to CCR1, CCR4 and CCR5. One of the major HIV-suppressive factors produced by CD8+ T-cells. Recombinant MIP-1-alpha induces a dose-dependent inhibition of different strains of HIV-1, HIV-2, and simian immunodeficiency virus (SIV).</text>
</comment>
<dbReference type="InterPro" id="IPR000827">
    <property type="entry name" value="Chemokine_CC_CS"/>
</dbReference>
<keyword evidence="3 9" id="KW-0202">Cytokine</keyword>
<dbReference type="GO" id="GO:0030335">
    <property type="term" value="P:positive regulation of cell migration"/>
    <property type="evidence" value="ECO:0007669"/>
    <property type="project" value="TreeGrafter"/>
</dbReference>
<dbReference type="CDD" id="cd00272">
    <property type="entry name" value="Chemokine_CC"/>
    <property type="match status" value="1"/>
</dbReference>
<evidence type="ECO:0000256" key="9">
    <source>
        <dbReference type="RuleBase" id="RU361150"/>
    </source>
</evidence>
<comment type="subcellular location">
    <subcellularLocation>
        <location evidence="1 9">Secreted</location>
    </subcellularLocation>
</comment>
<dbReference type="Gene3D" id="2.40.50.40">
    <property type="match status" value="1"/>
</dbReference>
<organism evidence="12 13">
    <name type="scientific">Hemibagrus guttatus</name>
    <dbReference type="NCBI Taxonomy" id="175788"/>
    <lineage>
        <taxon>Eukaryota</taxon>
        <taxon>Metazoa</taxon>
        <taxon>Chordata</taxon>
        <taxon>Craniata</taxon>
        <taxon>Vertebrata</taxon>
        <taxon>Euteleostomi</taxon>
        <taxon>Actinopterygii</taxon>
        <taxon>Neopterygii</taxon>
        <taxon>Teleostei</taxon>
        <taxon>Ostariophysi</taxon>
        <taxon>Siluriformes</taxon>
        <taxon>Bagridae</taxon>
        <taxon>Hemibagrus</taxon>
    </lineage>
</organism>
<comment type="subunit">
    <text evidence="8">Self-associates. Also heterodimer of MIP-1-alpha(4-69) and MIP-1-beta(3-69). Interacts with CCR1.</text>
</comment>
<dbReference type="InterPro" id="IPR036048">
    <property type="entry name" value="Interleukin_8-like_sf"/>
</dbReference>
<evidence type="ECO:0000256" key="4">
    <source>
        <dbReference type="ARBA" id="ARBA00022525"/>
    </source>
</evidence>
<accession>A0AAE0RAY4</accession>
<keyword evidence="4 9" id="KW-0964">Secreted</keyword>
<evidence type="ECO:0000256" key="8">
    <source>
        <dbReference type="ARBA" id="ARBA00046726"/>
    </source>
</evidence>
<keyword evidence="10" id="KW-0812">Transmembrane</keyword>
<dbReference type="AlphaFoldDB" id="A0AAE0RAY4"/>
<comment type="caution">
    <text evidence="12">The sequence shown here is derived from an EMBL/GenBank/DDBJ whole genome shotgun (WGS) entry which is preliminary data.</text>
</comment>
<keyword evidence="10" id="KW-0472">Membrane</keyword>
<evidence type="ECO:0000256" key="6">
    <source>
        <dbReference type="ARBA" id="ARBA00023157"/>
    </source>
</evidence>
<feature type="domain" description="Chemokine interleukin-8-like" evidence="11">
    <location>
        <begin position="66"/>
        <end position="124"/>
    </location>
</feature>
<evidence type="ECO:0000256" key="3">
    <source>
        <dbReference type="ARBA" id="ARBA00022514"/>
    </source>
</evidence>
<evidence type="ECO:0000259" key="11">
    <source>
        <dbReference type="SMART" id="SM00199"/>
    </source>
</evidence>
<sequence>LYKFQSQVKPALIPLFKTIIVLIITTISSHVLSLCPAGSAGSRLPSVLHDGPQTKCMCFSTAVNTPSSCCFRYQTQAIPVKLVAAYAVTELQCTKSGIIFILKDGRMVCADPDNKWVKNIKNRMDQRLSNSLNKPTKSV</sequence>
<dbReference type="PANTHER" id="PTHR12015">
    <property type="entry name" value="SMALL INDUCIBLE CYTOKINE A"/>
    <property type="match status" value="1"/>
</dbReference>
<dbReference type="GO" id="GO:0005615">
    <property type="term" value="C:extracellular space"/>
    <property type="evidence" value="ECO:0007669"/>
    <property type="project" value="UniProtKB-KW"/>
</dbReference>
<evidence type="ECO:0000256" key="2">
    <source>
        <dbReference type="ARBA" id="ARBA00010868"/>
    </source>
</evidence>
<evidence type="ECO:0000313" key="13">
    <source>
        <dbReference type="Proteomes" id="UP001274896"/>
    </source>
</evidence>
<evidence type="ECO:0000256" key="10">
    <source>
        <dbReference type="SAM" id="Phobius"/>
    </source>
</evidence>
<evidence type="ECO:0000256" key="5">
    <source>
        <dbReference type="ARBA" id="ARBA00022729"/>
    </source>
</evidence>
<proteinExistence type="inferred from homology"/>
<dbReference type="EMBL" id="JAUCMX010000005">
    <property type="protein sequence ID" value="KAK3546733.1"/>
    <property type="molecule type" value="Genomic_DNA"/>
</dbReference>
<dbReference type="InterPro" id="IPR039809">
    <property type="entry name" value="Chemokine_b/g/d"/>
</dbReference>
<keyword evidence="6" id="KW-1015">Disulfide bond</keyword>
<evidence type="ECO:0000256" key="7">
    <source>
        <dbReference type="ARBA" id="ARBA00044740"/>
    </source>
</evidence>
<dbReference type="InterPro" id="IPR001811">
    <property type="entry name" value="Chemokine_IL8-like_dom"/>
</dbReference>
<dbReference type="SUPFAM" id="SSF54117">
    <property type="entry name" value="Interleukin 8-like chemokines"/>
    <property type="match status" value="1"/>
</dbReference>
<dbReference type="GO" id="GO:0006954">
    <property type="term" value="P:inflammatory response"/>
    <property type="evidence" value="ECO:0007669"/>
    <property type="project" value="TreeGrafter"/>
</dbReference>
<dbReference type="SMART" id="SM00199">
    <property type="entry name" value="SCY"/>
    <property type="match status" value="1"/>
</dbReference>
<evidence type="ECO:0000256" key="1">
    <source>
        <dbReference type="ARBA" id="ARBA00004613"/>
    </source>
</evidence>
<evidence type="ECO:0000313" key="12">
    <source>
        <dbReference type="EMBL" id="KAK3546733.1"/>
    </source>
</evidence>
<dbReference type="Proteomes" id="UP001274896">
    <property type="component" value="Unassembled WGS sequence"/>
</dbReference>
<feature type="transmembrane region" description="Helical" evidence="10">
    <location>
        <begin position="12"/>
        <end position="32"/>
    </location>
</feature>
<gene>
    <name evidence="12" type="ORF">QTP70_033529</name>
</gene>
<keyword evidence="9" id="KW-0145">Chemotaxis</keyword>
<keyword evidence="10" id="KW-1133">Transmembrane helix</keyword>
<keyword evidence="13" id="KW-1185">Reference proteome</keyword>
<dbReference type="GO" id="GO:0048020">
    <property type="term" value="F:CCR chemokine receptor binding"/>
    <property type="evidence" value="ECO:0007669"/>
    <property type="project" value="TreeGrafter"/>
</dbReference>
<dbReference type="PANTHER" id="PTHR12015:SF183">
    <property type="entry name" value="C-C MOTIF CHEMOKINE 3"/>
    <property type="match status" value="1"/>
</dbReference>
<reference evidence="12" key="1">
    <citation type="submission" date="2023-06" db="EMBL/GenBank/DDBJ databases">
        <title>Male Hemibagrus guttatus genome.</title>
        <authorList>
            <person name="Bian C."/>
        </authorList>
    </citation>
    <scope>NUCLEOTIDE SEQUENCE</scope>
    <source>
        <strain evidence="12">Male_cb2023</strain>
        <tissue evidence="12">Muscle</tissue>
    </source>
</reference>
<dbReference type="FunFam" id="2.40.50.40:FF:000002">
    <property type="entry name" value="C-C motif chemokine"/>
    <property type="match status" value="1"/>
</dbReference>
<dbReference type="GO" id="GO:0070098">
    <property type="term" value="P:chemokine-mediated signaling pathway"/>
    <property type="evidence" value="ECO:0007669"/>
    <property type="project" value="TreeGrafter"/>
</dbReference>
<dbReference type="Pfam" id="PF00048">
    <property type="entry name" value="IL8"/>
    <property type="match status" value="1"/>
</dbReference>